<keyword evidence="3" id="KW-1185">Reference proteome</keyword>
<accession>A0AAV7LHR5</accession>
<feature type="compositionally biased region" description="Polar residues" evidence="1">
    <location>
        <begin position="146"/>
        <end position="155"/>
    </location>
</feature>
<feature type="region of interest" description="Disordered" evidence="1">
    <location>
        <begin position="1"/>
        <end position="27"/>
    </location>
</feature>
<evidence type="ECO:0000313" key="2">
    <source>
        <dbReference type="EMBL" id="KAJ1088893.1"/>
    </source>
</evidence>
<sequence length="353" mass="37728">MPVRGSKAAPSGAAVRQDRASGGAGECKTLRASTRMADEPDKIKTAASAKLAIVPLGKYFKTKAHSDKAVKQNESAGNIVDTGGILESNENTLNGDFLAEQEDGAVHKEPLQEVNSGPTPTPAHIKLPNEEAAEVVYEEDRKSEASNDSAPRDTFSQAGTQCLTQALAQDLSVVNMDQSSCTSAEATESREGSSRVWKTSLSEAGSETTTPGEDEDENSEWGKGPDQLRLPRLKKKMKKRTSCSGSPARQFASKALQWGYSSASGLGGLGSLGDSLTDTAQISLEMIHQSIMEHREETKAESRRTQLAGRKMQGSIQCVAKTCTDFVIRMGEAETCISKLEDDVAAQGEIRES</sequence>
<reference evidence="2" key="1">
    <citation type="journal article" date="2022" name="bioRxiv">
        <title>Sequencing and chromosome-scale assembly of the giantPleurodeles waltlgenome.</title>
        <authorList>
            <person name="Brown T."/>
            <person name="Elewa A."/>
            <person name="Iarovenko S."/>
            <person name="Subramanian E."/>
            <person name="Araus A.J."/>
            <person name="Petzold A."/>
            <person name="Susuki M."/>
            <person name="Suzuki K.-i.T."/>
            <person name="Hayashi T."/>
            <person name="Toyoda A."/>
            <person name="Oliveira C."/>
            <person name="Osipova E."/>
            <person name="Leigh N.D."/>
            <person name="Simon A."/>
            <person name="Yun M.H."/>
        </authorList>
    </citation>
    <scope>NUCLEOTIDE SEQUENCE</scope>
    <source>
        <strain evidence="2">20211129_DDA</strain>
        <tissue evidence="2">Liver</tissue>
    </source>
</reference>
<evidence type="ECO:0000256" key="1">
    <source>
        <dbReference type="SAM" id="MobiDB-lite"/>
    </source>
</evidence>
<dbReference type="AlphaFoldDB" id="A0AAV7LHR5"/>
<gene>
    <name evidence="2" type="ORF">NDU88_002047</name>
</gene>
<organism evidence="2 3">
    <name type="scientific">Pleurodeles waltl</name>
    <name type="common">Iberian ribbed newt</name>
    <dbReference type="NCBI Taxonomy" id="8319"/>
    <lineage>
        <taxon>Eukaryota</taxon>
        <taxon>Metazoa</taxon>
        <taxon>Chordata</taxon>
        <taxon>Craniata</taxon>
        <taxon>Vertebrata</taxon>
        <taxon>Euteleostomi</taxon>
        <taxon>Amphibia</taxon>
        <taxon>Batrachia</taxon>
        <taxon>Caudata</taxon>
        <taxon>Salamandroidea</taxon>
        <taxon>Salamandridae</taxon>
        <taxon>Pleurodelinae</taxon>
        <taxon>Pleurodeles</taxon>
    </lineage>
</organism>
<evidence type="ECO:0000313" key="3">
    <source>
        <dbReference type="Proteomes" id="UP001066276"/>
    </source>
</evidence>
<protein>
    <submittedName>
        <fullName evidence="2">Uncharacterized protein</fullName>
    </submittedName>
</protein>
<feature type="region of interest" description="Disordered" evidence="1">
    <location>
        <begin position="134"/>
        <end position="155"/>
    </location>
</feature>
<dbReference type="Proteomes" id="UP001066276">
    <property type="component" value="Chromosome 11"/>
</dbReference>
<proteinExistence type="predicted"/>
<dbReference type="EMBL" id="JANPWB010000015">
    <property type="protein sequence ID" value="KAJ1088893.1"/>
    <property type="molecule type" value="Genomic_DNA"/>
</dbReference>
<name>A0AAV7LHR5_PLEWA</name>
<comment type="caution">
    <text evidence="2">The sequence shown here is derived from an EMBL/GenBank/DDBJ whole genome shotgun (WGS) entry which is preliminary data.</text>
</comment>
<feature type="region of interest" description="Disordered" evidence="1">
    <location>
        <begin position="182"/>
        <end position="232"/>
    </location>
</feature>
<feature type="compositionally biased region" description="Polar residues" evidence="1">
    <location>
        <begin position="196"/>
        <end position="211"/>
    </location>
</feature>